<dbReference type="InterPro" id="IPR051151">
    <property type="entry name" value="Group_II_Decarboxylase"/>
</dbReference>
<keyword evidence="2" id="KW-0210">Decarboxylase</keyword>
<dbReference type="Gene3D" id="3.40.640.10">
    <property type="entry name" value="Type I PLP-dependent aspartate aminotransferase-like (Major domain)"/>
    <property type="match status" value="2"/>
</dbReference>
<name>A0A439DFQ3_9PEZI</name>
<keyword evidence="2" id="KW-0456">Lyase</keyword>
<evidence type="ECO:0000256" key="1">
    <source>
        <dbReference type="ARBA" id="ARBA00009533"/>
    </source>
</evidence>
<dbReference type="EMBL" id="RYZI01000032">
    <property type="protein sequence ID" value="RWA13216.1"/>
    <property type="molecule type" value="Genomic_DNA"/>
</dbReference>
<feature type="region of interest" description="Disordered" evidence="3">
    <location>
        <begin position="1263"/>
        <end position="1327"/>
    </location>
</feature>
<dbReference type="SUPFAM" id="SSF53383">
    <property type="entry name" value="PLP-dependent transferases"/>
    <property type="match status" value="2"/>
</dbReference>
<gene>
    <name evidence="4" type="ORF">EKO27_g1927</name>
</gene>
<dbReference type="Proteomes" id="UP000286045">
    <property type="component" value="Unassembled WGS sequence"/>
</dbReference>
<organism evidence="4 5">
    <name type="scientific">Xylaria grammica</name>
    <dbReference type="NCBI Taxonomy" id="363999"/>
    <lineage>
        <taxon>Eukaryota</taxon>
        <taxon>Fungi</taxon>
        <taxon>Dikarya</taxon>
        <taxon>Ascomycota</taxon>
        <taxon>Pezizomycotina</taxon>
        <taxon>Sordariomycetes</taxon>
        <taxon>Xylariomycetidae</taxon>
        <taxon>Xylariales</taxon>
        <taxon>Xylariaceae</taxon>
        <taxon>Xylaria</taxon>
    </lineage>
</organism>
<protein>
    <submittedName>
        <fullName evidence="4">Uncharacterized protein</fullName>
    </submittedName>
</protein>
<dbReference type="PANTHER" id="PTHR46101:SF2">
    <property type="entry name" value="SERINE DECARBOXYLASE"/>
    <property type="match status" value="1"/>
</dbReference>
<dbReference type="GO" id="GO:0016831">
    <property type="term" value="F:carboxy-lyase activity"/>
    <property type="evidence" value="ECO:0007669"/>
    <property type="project" value="UniProtKB-KW"/>
</dbReference>
<dbReference type="InterPro" id="IPR015424">
    <property type="entry name" value="PyrdxlP-dep_Trfase"/>
</dbReference>
<dbReference type="InterPro" id="IPR015421">
    <property type="entry name" value="PyrdxlP-dep_Trfase_major"/>
</dbReference>
<accession>A0A439DFQ3</accession>
<evidence type="ECO:0000313" key="4">
    <source>
        <dbReference type="EMBL" id="RWA13216.1"/>
    </source>
</evidence>
<evidence type="ECO:0000256" key="3">
    <source>
        <dbReference type="SAM" id="MobiDB-lite"/>
    </source>
</evidence>
<sequence>MCDQYERVDELPKMDVISNEGLEISDQDSNSVIESNPGSTSMTSLIDNDVVQQTFERSKSRWIEDPVISRWRNPNHKIHEVLSEVNDLYNDWRTIEPGPFALSPDPLWRDTGRAIASAGLPWHNNQVNLPNDIDSSWPFHFKEFESQLLQAKGARVGDPDSSGYVTSYDEANLYCIRALQQELREQFPTKRPILVYDQFNAELIASAEKLFGLEVHRASLSSPMESLRQELLNATLNAAKPIILAVTLYNFSAEHDDLGAVSQLARMFPLILHVDAFRSFDRITCFSSIGGQRPGGKLRLTTRNFKQPPPEDDDQSILASTIVASSLDYSRHDSAIALKPASLGEKPTRVSVVRAFDSTLSGSRDAIPPLWLALYERRLGDRGLRHVFQYLESLRSHVLRMLDYHNISAVASPYSTDIIVRSCTIFQKRKLLGLGGSTTTKGNVILSINPYFSAMRLYSLLHAQLPFGSENRINEQAPRYQDFVSLYPIPSYILNEIRVKVQSWQIATRSIAGYPLHMGSLAALGPVIGLFWDQNIPKDWVERKSSEILSSRMKAFGLASPESRKEFKGMFTNGSTMGNRCGIMTALEHFPHAFIYFSAETHYSVIKTLRDCDTLREGSRYSQIRCSSDGSILVEALVQKAIADRKRCIDSGIEYQMILFANMGTTFTGAKDDLVGIYQKLSNAGIQISYIHVDGALDFGFETGSIELGPCGALSNDGKPLVQGVTISHHKALGSSVSGEVLCFSPENQLPSSLSSLVPQAVFEIWLYNRVYGPTDMSLMLNTCRENASRLETGLRGIQVATKRNDNGIITVLERPPAWVIEEFSLRPEGNWVHFITMPSVSRETVDRFVGQLSYIENQFSFAFSYTLPLLSGVLERRIKLQRVQCCSTLSERVLKLTQSLVTLDGTCGSDVDSAVNVKLRLRGAVSVVAVDEQDEIQVVFLAGSNRDQSIHKAVRMARRDRTAMSRTNVLETTDGVITISERWPRRDRNRGPPDLPDNFRTSTRVERCLEALNVLQSHRTQYLFESHWSKTFWTAPLDLDEVRQELREFKGEYQESLPTRRYHFWPIDISDRLEEGSEAQASPIWALIVLRLSSLNPEVDEPDDLDDVSPAAPHGFLDSYAVIDPSHGNASRDLEDDIAGILLEILPQLNITVGPWVIREDPWVPPRVWLDRISESYCLDPHALDGAKFWEPHPGWLNVDAVRSNMIGMAATMVNRAMEGTTRIAIEPILDGAMQNTISGRDLQTKTMLPVRRRLCPFVPDQDRRHPVCLQDKPNNNNNNNVNVVGESDSGNRVSGVRGGGGNDSEDSDTSSSDANDHNMGSSEEE</sequence>
<proteinExistence type="inferred from homology"/>
<comment type="similarity">
    <text evidence="1">Belongs to the group II decarboxylase family.</text>
</comment>
<dbReference type="PANTHER" id="PTHR46101">
    <property type="match status" value="1"/>
</dbReference>
<feature type="compositionally biased region" description="Low complexity" evidence="3">
    <location>
        <begin position="1276"/>
        <end position="1297"/>
    </location>
</feature>
<evidence type="ECO:0000256" key="2">
    <source>
        <dbReference type="ARBA" id="ARBA00022793"/>
    </source>
</evidence>
<comment type="caution">
    <text evidence="4">The sequence shown here is derived from an EMBL/GenBank/DDBJ whole genome shotgun (WGS) entry which is preliminary data.</text>
</comment>
<reference evidence="4 5" key="1">
    <citation type="submission" date="2018-12" db="EMBL/GenBank/DDBJ databases">
        <title>Draft genome sequence of Xylaria grammica IHI A82.</title>
        <authorList>
            <person name="Buettner E."/>
            <person name="Kellner H."/>
        </authorList>
    </citation>
    <scope>NUCLEOTIDE SEQUENCE [LARGE SCALE GENOMIC DNA]</scope>
    <source>
        <strain evidence="4 5">IHI A82</strain>
    </source>
</reference>
<dbReference type="STRING" id="363999.A0A439DFQ3"/>
<keyword evidence="5" id="KW-1185">Reference proteome</keyword>
<evidence type="ECO:0000313" key="5">
    <source>
        <dbReference type="Proteomes" id="UP000286045"/>
    </source>
</evidence>